<feature type="transmembrane region" description="Helical" evidence="6">
    <location>
        <begin position="458"/>
        <end position="481"/>
    </location>
</feature>
<dbReference type="InterPro" id="IPR047699">
    <property type="entry name" value="Permease_put_prefix"/>
</dbReference>
<evidence type="ECO:0000259" key="8">
    <source>
        <dbReference type="Pfam" id="PF12704"/>
    </source>
</evidence>
<feature type="transmembrane region" description="Helical" evidence="6">
    <location>
        <begin position="97"/>
        <end position="117"/>
    </location>
</feature>
<dbReference type="Proteomes" id="UP000772618">
    <property type="component" value="Unassembled WGS sequence"/>
</dbReference>
<comment type="subcellular location">
    <subcellularLocation>
        <location evidence="1">Cell membrane</location>
        <topology evidence="1">Multi-pass membrane protein</topology>
    </subcellularLocation>
</comment>
<feature type="domain" description="ABC3 transporter permease C-terminal" evidence="7">
    <location>
        <begin position="370"/>
        <end position="484"/>
    </location>
</feature>
<feature type="transmembrane region" description="Helical" evidence="6">
    <location>
        <begin position="364"/>
        <end position="386"/>
    </location>
</feature>
<evidence type="ECO:0000256" key="5">
    <source>
        <dbReference type="ARBA" id="ARBA00023136"/>
    </source>
</evidence>
<feature type="transmembrane region" description="Helical" evidence="6">
    <location>
        <begin position="749"/>
        <end position="776"/>
    </location>
</feature>
<dbReference type="Pfam" id="PF12704">
    <property type="entry name" value="MacB_PCD"/>
    <property type="match status" value="2"/>
</dbReference>
<dbReference type="InterPro" id="IPR003838">
    <property type="entry name" value="ABC3_permease_C"/>
</dbReference>
<evidence type="ECO:0000259" key="7">
    <source>
        <dbReference type="Pfam" id="PF02687"/>
    </source>
</evidence>
<dbReference type="NCBIfam" id="NF038404">
    <property type="entry name" value="perm_prefix_2"/>
    <property type="match status" value="1"/>
</dbReference>
<feature type="domain" description="ABC3 transporter permease C-terminal" evidence="7">
    <location>
        <begin position="755"/>
        <end position="868"/>
    </location>
</feature>
<feature type="domain" description="MacB-like periplasmic core" evidence="8">
    <location>
        <begin position="562"/>
        <end position="719"/>
    </location>
</feature>
<keyword evidence="10" id="KW-1185">Reference proteome</keyword>
<evidence type="ECO:0000256" key="1">
    <source>
        <dbReference type="ARBA" id="ARBA00004651"/>
    </source>
</evidence>
<evidence type="ECO:0000256" key="2">
    <source>
        <dbReference type="ARBA" id="ARBA00022475"/>
    </source>
</evidence>
<dbReference type="PANTHER" id="PTHR30572">
    <property type="entry name" value="MEMBRANE COMPONENT OF TRANSPORTER-RELATED"/>
    <property type="match status" value="1"/>
</dbReference>
<feature type="domain" description="MacB-like periplasmic core" evidence="8">
    <location>
        <begin position="96"/>
        <end position="316"/>
    </location>
</feature>
<keyword evidence="3 6" id="KW-0812">Transmembrane</keyword>
<dbReference type="RefSeq" id="WP_254154727.1">
    <property type="nucleotide sequence ID" value="NZ_JAHESD010000039.1"/>
</dbReference>
<feature type="transmembrane region" description="Helical" evidence="6">
    <location>
        <begin position="415"/>
        <end position="438"/>
    </location>
</feature>
<dbReference type="Pfam" id="PF02687">
    <property type="entry name" value="FtsX"/>
    <property type="match status" value="2"/>
</dbReference>
<keyword evidence="5 6" id="KW-0472">Membrane</keyword>
<name>A0ABS5VTL8_9BACT</name>
<gene>
    <name evidence="9" type="ORF">KK060_15850</name>
</gene>
<feature type="transmembrane region" description="Helical" evidence="6">
    <location>
        <begin position="804"/>
        <end position="823"/>
    </location>
</feature>
<dbReference type="PANTHER" id="PTHR30572:SF18">
    <property type="entry name" value="ABC-TYPE MACROLIDE FAMILY EXPORT SYSTEM PERMEASE COMPONENT 2"/>
    <property type="match status" value="1"/>
</dbReference>
<evidence type="ECO:0000256" key="4">
    <source>
        <dbReference type="ARBA" id="ARBA00022989"/>
    </source>
</evidence>
<dbReference type="EMBL" id="JAHESD010000039">
    <property type="protein sequence ID" value="MBT1704769.1"/>
    <property type="molecule type" value="Genomic_DNA"/>
</dbReference>
<evidence type="ECO:0000313" key="10">
    <source>
        <dbReference type="Proteomes" id="UP000772618"/>
    </source>
</evidence>
<organism evidence="9 10">
    <name type="scientific">Chryseosolibacter indicus</name>
    <dbReference type="NCBI Taxonomy" id="2782351"/>
    <lineage>
        <taxon>Bacteria</taxon>
        <taxon>Pseudomonadati</taxon>
        <taxon>Bacteroidota</taxon>
        <taxon>Cytophagia</taxon>
        <taxon>Cytophagales</taxon>
        <taxon>Chryseotaleaceae</taxon>
        <taxon>Chryseosolibacter</taxon>
    </lineage>
</organism>
<accession>A0ABS5VTL8</accession>
<proteinExistence type="predicted"/>
<dbReference type="InterPro" id="IPR025857">
    <property type="entry name" value="MacB_PCD"/>
</dbReference>
<feature type="transmembrane region" description="Helical" evidence="6">
    <location>
        <begin position="506"/>
        <end position="526"/>
    </location>
</feature>
<evidence type="ECO:0000256" key="3">
    <source>
        <dbReference type="ARBA" id="ARBA00022692"/>
    </source>
</evidence>
<keyword evidence="2" id="KW-1003">Cell membrane</keyword>
<reference evidence="9 10" key="1">
    <citation type="submission" date="2021-05" db="EMBL/GenBank/DDBJ databases">
        <title>A Polyphasic approach of four new species of the genus Ohtaekwangia: Ohtaekwangia histidinii sp. nov., Ohtaekwangia cretensis sp. nov., Ohtaekwangia indiensis sp. nov., Ohtaekwangia reichenbachii sp. nov. from diverse environment.</title>
        <authorList>
            <person name="Octaviana S."/>
        </authorList>
    </citation>
    <scope>NUCLEOTIDE SEQUENCE [LARGE SCALE GENOMIC DNA]</scope>
    <source>
        <strain evidence="9 10">PWU20</strain>
    </source>
</reference>
<evidence type="ECO:0000256" key="6">
    <source>
        <dbReference type="SAM" id="Phobius"/>
    </source>
</evidence>
<keyword evidence="4 6" id="KW-1133">Transmembrane helix</keyword>
<evidence type="ECO:0000313" key="9">
    <source>
        <dbReference type="EMBL" id="MBT1704769.1"/>
    </source>
</evidence>
<comment type="caution">
    <text evidence="9">The sequence shown here is derived from an EMBL/GenBank/DDBJ whole genome shotgun (WGS) entry which is preliminary data.</text>
</comment>
<sequence length="875" mass="99383">MKTAFPPKLFLRFFRWFCHPELRDYIEGDLMELYNERHNDLGKRKADLKFIIDVLLLFRPGIIKPSKQNHSLNNYAMFKSYFKVGWRNLLKQKGYSLINVGGLALGMAVAILIGLWIHDEFSYNKIFKNYDRIALVMQNQVFNGEIETWSSQAMQLGPAIRNDYSNHFEHVVMVRGTFDHKLTFNNNSVRKMGAFMDTEAPEMLSLQMLKGTRSGLKDPYSILLSESSAKAIFGDVDALDKIIKYNDKTEVKVTGIYKDIPYNCDYADLEVILPFQLTVILDNLESRVGWGNSWFRCMVQLKEGADINTASNAIKDVKYKGVMAHGNVNDDIRFKPELFLHPMSKWRLYSDFKNGVSVGGAIKYVWMFGVVGTFVLILACINFMNLSTARSEKRAKEVGIRKTVGSIRSQLISQFFTESLLIAFLAFVFSLLLVQLSLPWFNEVSNKHLTLLLSSPLFWMVCISFTITTGLIAGSYPALYLSSFKPIRVLKGALYSGRSASIPRKVLVVVQFTVSVTLIIGTIIVYKQIQFAQNRPIGYNVNGIISAPIRTEEIKKHFTVFREELLKTGAVKEVNATDSWITETYVTNSGFTWEGKDPNMSEEFVTLRVTPEFGKTVDWQIVEGRDFSRDIASDTLAFIINESAARYMGIEHPVGETMTWLPDNGTYKIVGVVKDLVSQNPYAPVKQMIYILNYKRINYINMKLNPNFSAHEAIAKVESVVKKYDPSNPFEYKFMDEEFANKFKGEKRIAAIAFVVSTLAIIISCLGLLGLSSFVAEQRTKELGIRKILGASVAQLWQLLSKDFIVLVLTSCIIAIPLSFYFMNNWLMQYQYRITISWSIYALSGMMAILITLATVSFQTIRAAIANPVKSLRSE</sequence>
<dbReference type="InterPro" id="IPR050250">
    <property type="entry name" value="Macrolide_Exporter_MacB"/>
</dbReference>
<protein>
    <submittedName>
        <fullName evidence="9">ABC transporter permease</fullName>
    </submittedName>
</protein>
<feature type="transmembrane region" description="Helical" evidence="6">
    <location>
        <begin position="835"/>
        <end position="856"/>
    </location>
</feature>